<evidence type="ECO:0000313" key="16">
    <source>
        <dbReference type="EMBL" id="TDG46594.1"/>
    </source>
</evidence>
<dbReference type="Proteomes" id="UP000295192">
    <property type="component" value="Unassembled WGS sequence"/>
</dbReference>
<dbReference type="PROSITE" id="PS00134">
    <property type="entry name" value="TRYPSIN_HIS"/>
    <property type="match status" value="1"/>
</dbReference>
<keyword evidence="10" id="KW-1015">Disulfide bond</keyword>
<dbReference type="PROSITE" id="PS50240">
    <property type="entry name" value="TRYPSIN_DOM"/>
    <property type="match status" value="1"/>
</dbReference>
<gene>
    <name evidence="16" type="ORF">AWZ03_007032</name>
</gene>
<dbReference type="InterPro" id="IPR050430">
    <property type="entry name" value="Peptidase_S1"/>
</dbReference>
<proteinExistence type="inferred from homology"/>
<dbReference type="PRINTS" id="PR00722">
    <property type="entry name" value="CHYMOTRYPSIN"/>
</dbReference>
<evidence type="ECO:0000256" key="7">
    <source>
        <dbReference type="ARBA" id="ARBA00022801"/>
    </source>
</evidence>
<dbReference type="InterPro" id="IPR001314">
    <property type="entry name" value="Peptidase_S1A"/>
</dbReference>
<sequence>MSVKLVTFLLLQAAAAFLAGVRSIPQPVNQLLGRQPRINGRIVGGHSINITQAPYQVSLANIHCGGSIISNQWILTAAHCIFGAQPNQIQVRLGSSENVGLNGQLLGIKKIVSHEKYNQTTYDYDFSLLELQEPIEFDETKQAVKLPKQGQEFKDGEMCYASGWGKTDNPLNFSGQLQQVQVPLIKQQECERLLYSLKVTDSMICAGYPQGGKNVCSGDSGGPLVSSDGLLVGVVSWTLIPCNMPNSAGVYGRVSTVREWIREHSGI</sequence>
<keyword evidence="5 14" id="KW-0732">Signal</keyword>
<keyword evidence="7 13" id="KW-0378">Hydrolase</keyword>
<dbReference type="FunFam" id="2.40.10.10:FF:000077">
    <property type="entry name" value="Predicted protein"/>
    <property type="match status" value="1"/>
</dbReference>
<keyword evidence="9" id="KW-0865">Zymogen</keyword>
<protein>
    <recommendedName>
        <fullName evidence="12">trypsin</fullName>
        <ecNumber evidence="12">3.4.21.4</ecNumber>
    </recommendedName>
</protein>
<keyword evidence="4 13" id="KW-0645">Protease</keyword>
<evidence type="ECO:0000256" key="10">
    <source>
        <dbReference type="ARBA" id="ARBA00023157"/>
    </source>
</evidence>
<comment type="catalytic activity">
    <reaction evidence="11">
        <text>Preferential cleavage: Arg-|-Xaa, Lys-|-Xaa.</text>
        <dbReference type="EC" id="3.4.21.4"/>
    </reaction>
</comment>
<feature type="domain" description="Peptidase S1" evidence="15">
    <location>
        <begin position="42"/>
        <end position="266"/>
    </location>
</feature>
<dbReference type="PANTHER" id="PTHR24276">
    <property type="entry name" value="POLYSERASE-RELATED"/>
    <property type="match status" value="1"/>
</dbReference>
<dbReference type="EC" id="3.4.21.4" evidence="12"/>
<dbReference type="InterPro" id="IPR009003">
    <property type="entry name" value="Peptidase_S1_PA"/>
</dbReference>
<evidence type="ECO:0000313" key="17">
    <source>
        <dbReference type="Proteomes" id="UP000295192"/>
    </source>
</evidence>
<evidence type="ECO:0000256" key="13">
    <source>
        <dbReference type="RuleBase" id="RU363034"/>
    </source>
</evidence>
<evidence type="ECO:0000256" key="12">
    <source>
        <dbReference type="ARBA" id="ARBA00038868"/>
    </source>
</evidence>
<dbReference type="InterPro" id="IPR001254">
    <property type="entry name" value="Trypsin_dom"/>
</dbReference>
<dbReference type="PROSITE" id="PS00135">
    <property type="entry name" value="TRYPSIN_SER"/>
    <property type="match status" value="1"/>
</dbReference>
<dbReference type="GO" id="GO:0004252">
    <property type="term" value="F:serine-type endopeptidase activity"/>
    <property type="evidence" value="ECO:0007669"/>
    <property type="project" value="UniProtKB-EC"/>
</dbReference>
<keyword evidence="17" id="KW-1185">Reference proteome</keyword>
<keyword evidence="8 13" id="KW-0720">Serine protease</keyword>
<evidence type="ECO:0000256" key="14">
    <source>
        <dbReference type="SAM" id="SignalP"/>
    </source>
</evidence>
<evidence type="ECO:0000256" key="5">
    <source>
        <dbReference type="ARBA" id="ARBA00022729"/>
    </source>
</evidence>
<comment type="similarity">
    <text evidence="2">Belongs to the peptidase S1 family.</text>
</comment>
<dbReference type="AlphaFoldDB" id="A0A484BD42"/>
<evidence type="ECO:0000256" key="9">
    <source>
        <dbReference type="ARBA" id="ARBA00023145"/>
    </source>
</evidence>
<evidence type="ECO:0000256" key="8">
    <source>
        <dbReference type="ARBA" id="ARBA00022825"/>
    </source>
</evidence>
<dbReference type="GO" id="GO:0005576">
    <property type="term" value="C:extracellular region"/>
    <property type="evidence" value="ECO:0007669"/>
    <property type="project" value="UniProtKB-SubCell"/>
</dbReference>
<keyword evidence="6" id="KW-0222">Digestion</keyword>
<reference evidence="16 17" key="1">
    <citation type="journal article" date="2019" name="J. Hered.">
        <title>An Improved Genome Assembly for Drosophila navojoa, the Basal Species in the mojavensis Cluster.</title>
        <authorList>
            <person name="Vanderlinde T."/>
            <person name="Dupim E.G."/>
            <person name="Nazario-Yepiz N.O."/>
            <person name="Carvalho A.B."/>
        </authorList>
    </citation>
    <scope>NUCLEOTIDE SEQUENCE [LARGE SCALE GENOMIC DNA]</scope>
    <source>
        <strain evidence="16">Navoj_Jal97</strain>
        <tissue evidence="16">Whole organism</tissue>
    </source>
</reference>
<dbReference type="EMBL" id="LSRL02000056">
    <property type="protein sequence ID" value="TDG46594.1"/>
    <property type="molecule type" value="Genomic_DNA"/>
</dbReference>
<name>A0A484BD42_DRONA</name>
<evidence type="ECO:0000259" key="15">
    <source>
        <dbReference type="PROSITE" id="PS50240"/>
    </source>
</evidence>
<comment type="subcellular location">
    <subcellularLocation>
        <location evidence="1">Secreted</location>
        <location evidence="1">Extracellular space</location>
    </subcellularLocation>
</comment>
<feature type="chain" id="PRO_5019713058" description="trypsin" evidence="14">
    <location>
        <begin position="24"/>
        <end position="267"/>
    </location>
</feature>
<evidence type="ECO:0000256" key="2">
    <source>
        <dbReference type="ARBA" id="ARBA00007664"/>
    </source>
</evidence>
<comment type="caution">
    <text evidence="16">The sequence shown here is derived from an EMBL/GenBank/DDBJ whole genome shotgun (WGS) entry which is preliminary data.</text>
</comment>
<dbReference type="InterPro" id="IPR033116">
    <property type="entry name" value="TRYPSIN_SER"/>
</dbReference>
<dbReference type="Pfam" id="PF00089">
    <property type="entry name" value="Trypsin"/>
    <property type="match status" value="1"/>
</dbReference>
<dbReference type="Gene3D" id="2.40.10.10">
    <property type="entry name" value="Trypsin-like serine proteases"/>
    <property type="match status" value="1"/>
</dbReference>
<dbReference type="InterPro" id="IPR043504">
    <property type="entry name" value="Peptidase_S1_PA_chymotrypsin"/>
</dbReference>
<dbReference type="PANTHER" id="PTHR24276:SF97">
    <property type="entry name" value="GH13245P2-RELATED"/>
    <property type="match status" value="1"/>
</dbReference>
<dbReference type="SUPFAM" id="SSF50494">
    <property type="entry name" value="Trypsin-like serine proteases"/>
    <property type="match status" value="1"/>
</dbReference>
<accession>A0A484BD42</accession>
<dbReference type="CDD" id="cd00190">
    <property type="entry name" value="Tryp_SPc"/>
    <property type="match status" value="1"/>
</dbReference>
<evidence type="ECO:0000256" key="1">
    <source>
        <dbReference type="ARBA" id="ARBA00004239"/>
    </source>
</evidence>
<dbReference type="GO" id="GO:0007586">
    <property type="term" value="P:digestion"/>
    <property type="evidence" value="ECO:0007669"/>
    <property type="project" value="UniProtKB-KW"/>
</dbReference>
<organism evidence="16 17">
    <name type="scientific">Drosophila navojoa</name>
    <name type="common">Fruit fly</name>
    <dbReference type="NCBI Taxonomy" id="7232"/>
    <lineage>
        <taxon>Eukaryota</taxon>
        <taxon>Metazoa</taxon>
        <taxon>Ecdysozoa</taxon>
        <taxon>Arthropoda</taxon>
        <taxon>Hexapoda</taxon>
        <taxon>Insecta</taxon>
        <taxon>Pterygota</taxon>
        <taxon>Neoptera</taxon>
        <taxon>Endopterygota</taxon>
        <taxon>Diptera</taxon>
        <taxon>Brachycera</taxon>
        <taxon>Muscomorpha</taxon>
        <taxon>Ephydroidea</taxon>
        <taxon>Drosophilidae</taxon>
        <taxon>Drosophila</taxon>
    </lineage>
</organism>
<feature type="signal peptide" evidence="14">
    <location>
        <begin position="1"/>
        <end position="23"/>
    </location>
</feature>
<evidence type="ECO:0000256" key="4">
    <source>
        <dbReference type="ARBA" id="ARBA00022670"/>
    </source>
</evidence>
<dbReference type="OrthoDB" id="10059102at2759"/>
<dbReference type="InterPro" id="IPR018114">
    <property type="entry name" value="TRYPSIN_HIS"/>
</dbReference>
<dbReference type="OMA" id="LANIHCG"/>
<evidence type="ECO:0000256" key="6">
    <source>
        <dbReference type="ARBA" id="ARBA00022757"/>
    </source>
</evidence>
<keyword evidence="3" id="KW-0964">Secreted</keyword>
<evidence type="ECO:0000256" key="3">
    <source>
        <dbReference type="ARBA" id="ARBA00022525"/>
    </source>
</evidence>
<dbReference type="GO" id="GO:0006508">
    <property type="term" value="P:proteolysis"/>
    <property type="evidence" value="ECO:0007669"/>
    <property type="project" value="UniProtKB-KW"/>
</dbReference>
<evidence type="ECO:0000256" key="11">
    <source>
        <dbReference type="ARBA" id="ARBA00036320"/>
    </source>
</evidence>
<dbReference type="SMART" id="SM00020">
    <property type="entry name" value="Tryp_SPc"/>
    <property type="match status" value="1"/>
</dbReference>